<dbReference type="AlphaFoldDB" id="A0A645DE37"/>
<dbReference type="EMBL" id="VSSQ01035436">
    <property type="protein sequence ID" value="MPM87646.1"/>
    <property type="molecule type" value="Genomic_DNA"/>
</dbReference>
<comment type="caution">
    <text evidence="1">The sequence shown here is derived from an EMBL/GenBank/DDBJ whole genome shotgun (WGS) entry which is preliminary data.</text>
</comment>
<reference evidence="1" key="1">
    <citation type="submission" date="2019-08" db="EMBL/GenBank/DDBJ databases">
        <authorList>
            <person name="Kucharzyk K."/>
            <person name="Murdoch R.W."/>
            <person name="Higgins S."/>
            <person name="Loffler F."/>
        </authorList>
    </citation>
    <scope>NUCLEOTIDE SEQUENCE</scope>
</reference>
<organism evidence="1">
    <name type="scientific">bioreactor metagenome</name>
    <dbReference type="NCBI Taxonomy" id="1076179"/>
    <lineage>
        <taxon>unclassified sequences</taxon>
        <taxon>metagenomes</taxon>
        <taxon>ecological metagenomes</taxon>
    </lineage>
</organism>
<protein>
    <submittedName>
        <fullName evidence="1">Uncharacterized protein</fullName>
    </submittedName>
</protein>
<sequence length="75" mass="8471">MPHIETMTLNELAESMRQLGLTVNNNALASAIEAGLYPFAICYRSKESNSHRHFEIYRKLFNQWVAERASDGGVA</sequence>
<accession>A0A645DE37</accession>
<gene>
    <name evidence="1" type="ORF">SDC9_134746</name>
</gene>
<proteinExistence type="predicted"/>
<name>A0A645DE37_9ZZZZ</name>
<evidence type="ECO:0000313" key="1">
    <source>
        <dbReference type="EMBL" id="MPM87646.1"/>
    </source>
</evidence>